<feature type="compositionally biased region" description="Polar residues" evidence="1">
    <location>
        <begin position="118"/>
        <end position="129"/>
    </location>
</feature>
<feature type="compositionally biased region" description="Polar residues" evidence="1">
    <location>
        <begin position="65"/>
        <end position="77"/>
    </location>
</feature>
<feature type="region of interest" description="Disordered" evidence="1">
    <location>
        <begin position="252"/>
        <end position="281"/>
    </location>
</feature>
<feature type="region of interest" description="Disordered" evidence="1">
    <location>
        <begin position="65"/>
        <end position="129"/>
    </location>
</feature>
<feature type="compositionally biased region" description="Low complexity" evidence="1">
    <location>
        <begin position="78"/>
        <end position="90"/>
    </location>
</feature>
<feature type="region of interest" description="Disordered" evidence="1">
    <location>
        <begin position="313"/>
        <end position="339"/>
    </location>
</feature>
<protein>
    <submittedName>
        <fullName evidence="2">Uncharacterized protein</fullName>
    </submittedName>
</protein>
<organism evidence="2 3">
    <name type="scientific">Petromyces alliaceus</name>
    <name type="common">Aspergillus alliaceus</name>
    <dbReference type="NCBI Taxonomy" id="209559"/>
    <lineage>
        <taxon>Eukaryota</taxon>
        <taxon>Fungi</taxon>
        <taxon>Dikarya</taxon>
        <taxon>Ascomycota</taxon>
        <taxon>Pezizomycotina</taxon>
        <taxon>Eurotiomycetes</taxon>
        <taxon>Eurotiomycetidae</taxon>
        <taxon>Eurotiales</taxon>
        <taxon>Aspergillaceae</taxon>
        <taxon>Aspergillus</taxon>
        <taxon>Aspergillus subgen. Circumdati</taxon>
    </lineage>
</organism>
<evidence type="ECO:0000256" key="1">
    <source>
        <dbReference type="SAM" id="MobiDB-lite"/>
    </source>
</evidence>
<dbReference type="AlphaFoldDB" id="A0A8H6E9H3"/>
<reference evidence="2 3" key="1">
    <citation type="submission" date="2019-04" db="EMBL/GenBank/DDBJ databases">
        <title>Aspergillus burnettii sp. nov., novel species from soil in southeast Queensland.</title>
        <authorList>
            <person name="Gilchrist C.L.M."/>
            <person name="Pitt J.I."/>
            <person name="Lange L."/>
            <person name="Lacey H.J."/>
            <person name="Vuong D."/>
            <person name="Midgley D.J."/>
            <person name="Greenfield P."/>
            <person name="Bradbury M."/>
            <person name="Lacey E."/>
            <person name="Busk P.K."/>
            <person name="Pilgaard B."/>
            <person name="Chooi Y.H."/>
            <person name="Piggott A.M."/>
        </authorList>
    </citation>
    <scope>NUCLEOTIDE SEQUENCE [LARGE SCALE GENOMIC DNA]</scope>
    <source>
        <strain evidence="2 3">FRR 5400</strain>
    </source>
</reference>
<keyword evidence="3" id="KW-1185">Reference proteome</keyword>
<feature type="compositionally biased region" description="Basic residues" evidence="1">
    <location>
        <begin position="91"/>
        <end position="101"/>
    </location>
</feature>
<proteinExistence type="predicted"/>
<gene>
    <name evidence="2" type="ORF">ETB97_007923</name>
</gene>
<evidence type="ECO:0000313" key="2">
    <source>
        <dbReference type="EMBL" id="KAF5864361.1"/>
    </source>
</evidence>
<evidence type="ECO:0000313" key="3">
    <source>
        <dbReference type="Proteomes" id="UP000541154"/>
    </source>
</evidence>
<dbReference type="EMBL" id="SPNV01000035">
    <property type="protein sequence ID" value="KAF5864361.1"/>
    <property type="molecule type" value="Genomic_DNA"/>
</dbReference>
<sequence>MARPLYLSSLLDSTLSLLQPLQTSSFSLDLLKVQKDRSVKVRLKDEKDNMPQPVFMMVDPKQSLELSQQPSVSMTVESSKAIESSKGSKASAKKGNRKKDKGKSVPRQDSPQARDPRNFTTSRPGQEDWTWTNLPDILYQFEPEDKKDRKSDPPRMSYLIHGQHLRELPILPDNIASTVEEFRVEAWMRLDRRIRLKDITDRMHPDFRIQDNALQQRSVRFRQQFSLIAWDSGNKRSQHLKQDVLQKMEGNGIDPTLNTTRGITPGLIDPSLGEAGGRIPLPKQYNKEKRVARDRKPSKTLMQEEAITNYNAASDVDTPEGPAREASSLAKSTTMEPSAMEPAPVEFALEEFSPIETVSDLYDSVPTFVPFEESNDLPDDPQRIITGLIRDNELQETTKMENINFNMGTEKPTSWRNTAKTLKSIAPKRIQHNHPSPLKLARGGFCGNACRMRKISTPILANLTRVSGEAEDSLELLPPSHGLYPDVLTPHSEADLPFGVRDQVFDSLFEQCLSGDRYLFDIPAMTTLDLEMMDIGNIYDINIDDFF</sequence>
<dbReference type="Proteomes" id="UP000541154">
    <property type="component" value="Unassembled WGS sequence"/>
</dbReference>
<comment type="caution">
    <text evidence="2">The sequence shown here is derived from an EMBL/GenBank/DDBJ whole genome shotgun (WGS) entry which is preliminary data.</text>
</comment>
<accession>A0A8H6E9H3</accession>
<name>A0A8H6E9H3_PETAA</name>